<keyword evidence="3" id="KW-0804">Transcription</keyword>
<dbReference type="SMART" id="SM00342">
    <property type="entry name" value="HTH_ARAC"/>
    <property type="match status" value="1"/>
</dbReference>
<dbReference type="Gene3D" id="1.10.10.60">
    <property type="entry name" value="Homeodomain-like"/>
    <property type="match status" value="1"/>
</dbReference>
<accession>A0A378ZZW1</accession>
<dbReference type="InterPro" id="IPR018060">
    <property type="entry name" value="HTH_AraC"/>
</dbReference>
<dbReference type="GO" id="GO:0043565">
    <property type="term" value="F:sequence-specific DNA binding"/>
    <property type="evidence" value="ECO:0007669"/>
    <property type="project" value="InterPro"/>
</dbReference>
<reference evidence="5 6" key="1">
    <citation type="submission" date="2018-06" db="EMBL/GenBank/DDBJ databases">
        <authorList>
            <consortium name="Pathogen Informatics"/>
            <person name="Doyle S."/>
        </authorList>
    </citation>
    <scope>NUCLEOTIDE SEQUENCE [LARGE SCALE GENOMIC DNA]</scope>
    <source>
        <strain evidence="5 6">NCTC13350</strain>
    </source>
</reference>
<keyword evidence="1" id="KW-0805">Transcription regulation</keyword>
<dbReference type="Pfam" id="PF12833">
    <property type="entry name" value="HTH_18"/>
    <property type="match status" value="1"/>
</dbReference>
<dbReference type="SUPFAM" id="SSF46689">
    <property type="entry name" value="Homeodomain-like"/>
    <property type="match status" value="1"/>
</dbReference>
<gene>
    <name evidence="5" type="ORF">NCTC13350_03371</name>
</gene>
<name>A0A378ZZW1_9HYPH</name>
<sequence length="237" mass="25936">MQHSLLTGRADSCYWFGMQNETRFIEWQHHAEGPEKAPIFPDGCRDLLIIRNTDGPVDIVLTGLDFRPRIADLRPGVRITGYRLRPGAALSPKALEAVAADTSRAQAIVEEECGGHTGLDDAIAALAAPCATPGAAARDLGVSIRTMQRLFLNRRLPPPDFWRLLARARHAAALLATTAPLADIADRCGFSDQAHMTREFVRWFGLSPGHLRRNTAIIGLLSQPALGNWTGEQISTR</sequence>
<evidence type="ECO:0000313" key="6">
    <source>
        <dbReference type="Proteomes" id="UP000255000"/>
    </source>
</evidence>
<protein>
    <submittedName>
        <fullName evidence="5">DNA-binding transcriptional activator FeaR</fullName>
    </submittedName>
</protein>
<dbReference type="PANTHER" id="PTHR46796">
    <property type="entry name" value="HTH-TYPE TRANSCRIPTIONAL ACTIVATOR RHAS-RELATED"/>
    <property type="match status" value="1"/>
</dbReference>
<evidence type="ECO:0000259" key="4">
    <source>
        <dbReference type="PROSITE" id="PS01124"/>
    </source>
</evidence>
<organism evidence="5 6">
    <name type="scientific">Pannonibacter phragmitetus</name>
    <dbReference type="NCBI Taxonomy" id="121719"/>
    <lineage>
        <taxon>Bacteria</taxon>
        <taxon>Pseudomonadati</taxon>
        <taxon>Pseudomonadota</taxon>
        <taxon>Alphaproteobacteria</taxon>
        <taxon>Hyphomicrobiales</taxon>
        <taxon>Stappiaceae</taxon>
        <taxon>Pannonibacter</taxon>
    </lineage>
</organism>
<evidence type="ECO:0000256" key="3">
    <source>
        <dbReference type="ARBA" id="ARBA00023163"/>
    </source>
</evidence>
<dbReference type="EMBL" id="UGSK01000001">
    <property type="protein sequence ID" value="SUB02419.1"/>
    <property type="molecule type" value="Genomic_DNA"/>
</dbReference>
<dbReference type="InterPro" id="IPR009057">
    <property type="entry name" value="Homeodomain-like_sf"/>
</dbReference>
<dbReference type="PROSITE" id="PS01124">
    <property type="entry name" value="HTH_ARAC_FAMILY_2"/>
    <property type="match status" value="1"/>
</dbReference>
<dbReference type="AlphaFoldDB" id="A0A378ZZW1"/>
<dbReference type="InterPro" id="IPR050204">
    <property type="entry name" value="AraC_XylS_family_regulators"/>
</dbReference>
<dbReference type="GO" id="GO:0003700">
    <property type="term" value="F:DNA-binding transcription factor activity"/>
    <property type="evidence" value="ECO:0007669"/>
    <property type="project" value="InterPro"/>
</dbReference>
<feature type="domain" description="HTH araC/xylS-type" evidence="4">
    <location>
        <begin position="137"/>
        <end position="214"/>
    </location>
</feature>
<evidence type="ECO:0000256" key="2">
    <source>
        <dbReference type="ARBA" id="ARBA00023125"/>
    </source>
</evidence>
<evidence type="ECO:0000313" key="5">
    <source>
        <dbReference type="EMBL" id="SUB02419.1"/>
    </source>
</evidence>
<keyword evidence="2 5" id="KW-0238">DNA-binding</keyword>
<dbReference type="Proteomes" id="UP000255000">
    <property type="component" value="Unassembled WGS sequence"/>
</dbReference>
<evidence type="ECO:0000256" key="1">
    <source>
        <dbReference type="ARBA" id="ARBA00023015"/>
    </source>
</evidence>
<proteinExistence type="predicted"/>